<accession>A0A915HL83</accession>
<keyword evidence="5" id="KW-0378">Hydrolase</keyword>
<dbReference type="SUPFAM" id="SSF50249">
    <property type="entry name" value="Nucleic acid-binding proteins"/>
    <property type="match status" value="2"/>
</dbReference>
<evidence type="ECO:0000256" key="6">
    <source>
        <dbReference type="ARBA" id="ARBA00022839"/>
    </source>
</evidence>
<evidence type="ECO:0000256" key="4">
    <source>
        <dbReference type="ARBA" id="ARBA00022723"/>
    </source>
</evidence>
<dbReference type="GO" id="GO:0006402">
    <property type="term" value="P:mRNA catabolic process"/>
    <property type="evidence" value="ECO:0007669"/>
    <property type="project" value="TreeGrafter"/>
</dbReference>
<feature type="domain" description="RNB" evidence="9">
    <location>
        <begin position="320"/>
        <end position="722"/>
    </location>
</feature>
<dbReference type="Gene3D" id="2.40.50.140">
    <property type="entry name" value="Nucleic acid-binding proteins"/>
    <property type="match status" value="1"/>
</dbReference>
<dbReference type="Proteomes" id="UP000887565">
    <property type="component" value="Unplaced"/>
</dbReference>
<protein>
    <submittedName>
        <fullName evidence="11">Ribonuclease II/R domain-containing protein</fullName>
    </submittedName>
</protein>
<dbReference type="InterPro" id="IPR041505">
    <property type="entry name" value="Dis3_CSD2"/>
</dbReference>
<dbReference type="InterPro" id="IPR041093">
    <property type="entry name" value="Dis3l2-like_C"/>
</dbReference>
<dbReference type="SMART" id="SM00955">
    <property type="entry name" value="RNB"/>
    <property type="match status" value="1"/>
</dbReference>
<dbReference type="GO" id="GO:0010587">
    <property type="term" value="P:miRNA catabolic process"/>
    <property type="evidence" value="ECO:0007669"/>
    <property type="project" value="TreeGrafter"/>
</dbReference>
<dbReference type="InterPro" id="IPR050180">
    <property type="entry name" value="RNR_Ribonuclease"/>
</dbReference>
<keyword evidence="4" id="KW-0479">Metal-binding</keyword>
<dbReference type="Gene3D" id="2.40.50.700">
    <property type="match status" value="1"/>
</dbReference>
<evidence type="ECO:0000256" key="5">
    <source>
        <dbReference type="ARBA" id="ARBA00022801"/>
    </source>
</evidence>
<evidence type="ECO:0000256" key="2">
    <source>
        <dbReference type="ARBA" id="ARBA00022490"/>
    </source>
</evidence>
<dbReference type="GO" id="GO:0008266">
    <property type="term" value="F:poly(U) RNA binding"/>
    <property type="evidence" value="ECO:0007669"/>
    <property type="project" value="UniProtKB-ARBA"/>
</dbReference>
<dbReference type="AlphaFoldDB" id="A0A915HL83"/>
<keyword evidence="3" id="KW-0540">Nuclease</keyword>
<evidence type="ECO:0000313" key="11">
    <source>
        <dbReference type="WBParaSite" id="nRc.2.0.1.t02733-RA"/>
    </source>
</evidence>
<dbReference type="Gene3D" id="2.40.50.690">
    <property type="match status" value="1"/>
</dbReference>
<evidence type="ECO:0000313" key="10">
    <source>
        <dbReference type="Proteomes" id="UP000887565"/>
    </source>
</evidence>
<name>A0A915HL83_ROMCU</name>
<evidence type="ECO:0000256" key="8">
    <source>
        <dbReference type="ARBA" id="ARBA00022884"/>
    </source>
</evidence>
<evidence type="ECO:0000256" key="3">
    <source>
        <dbReference type="ARBA" id="ARBA00022722"/>
    </source>
</evidence>
<dbReference type="GO" id="GO:0000932">
    <property type="term" value="C:P-body"/>
    <property type="evidence" value="ECO:0007669"/>
    <property type="project" value="TreeGrafter"/>
</dbReference>
<comment type="subcellular location">
    <subcellularLocation>
        <location evidence="1">Cytoplasm</location>
    </subcellularLocation>
</comment>
<dbReference type="PANTHER" id="PTHR23355">
    <property type="entry name" value="RIBONUCLEASE"/>
    <property type="match status" value="1"/>
</dbReference>
<proteinExistence type="predicted"/>
<dbReference type="PANTHER" id="PTHR23355:SF9">
    <property type="entry name" value="DIS3-LIKE EXONUCLEASE 2"/>
    <property type="match status" value="1"/>
</dbReference>
<keyword evidence="8" id="KW-0694">RNA-binding</keyword>
<keyword evidence="7" id="KW-0460">Magnesium</keyword>
<dbReference type="Pfam" id="PF17877">
    <property type="entry name" value="Dis3l2_C_term"/>
    <property type="match status" value="1"/>
</dbReference>
<organism evidence="10 11">
    <name type="scientific">Romanomermis culicivorax</name>
    <name type="common">Nematode worm</name>
    <dbReference type="NCBI Taxonomy" id="13658"/>
    <lineage>
        <taxon>Eukaryota</taxon>
        <taxon>Metazoa</taxon>
        <taxon>Ecdysozoa</taxon>
        <taxon>Nematoda</taxon>
        <taxon>Enoplea</taxon>
        <taxon>Dorylaimia</taxon>
        <taxon>Mermithida</taxon>
        <taxon>Mermithoidea</taxon>
        <taxon>Mermithidae</taxon>
        <taxon>Romanomermis</taxon>
    </lineage>
</organism>
<evidence type="ECO:0000256" key="1">
    <source>
        <dbReference type="ARBA" id="ARBA00004496"/>
    </source>
</evidence>
<dbReference type="GO" id="GO:0046872">
    <property type="term" value="F:metal ion binding"/>
    <property type="evidence" value="ECO:0007669"/>
    <property type="project" value="UniProtKB-KW"/>
</dbReference>
<keyword evidence="6" id="KW-0269">Exonuclease</keyword>
<evidence type="ECO:0000259" key="9">
    <source>
        <dbReference type="SMART" id="SM00955"/>
    </source>
</evidence>
<dbReference type="InterPro" id="IPR001900">
    <property type="entry name" value="RNase_II/R"/>
</dbReference>
<sequence length="886" mass="100846">GTLRINPRNFEEAYISDPASVGNDIFIEGLIDRNRALHGDTVMVKVKNKEKWRMGSLKFLIVRQISSFHFKNRYNREALLRINEFCPGCRKVDDKFSKKLKNIEFPDTSQFPVLSVIKIPELRAILGIKTPKALFRETMINDDGSVSSDTVKVAMPTTTKRQYTTVSSLKDKEVDENCLLKTAEVVYIAEKVHSRMAAGCLKRMQDKNSNFALFSPNDPKMPRLMIPMSECPPQFDTRPQDFERMLYIARLTEWGESSKFAKGTLVKHLGFMGDIEAETEGMLAEYGVDSSDFDSLVIDCLPTIPEGSSWCIPPKEFEYREDFRKELLFTIDPKTARDLDDALHVKQLEKDIFEVGVHIADVSFFVSPKSALDMAALSRATSVYLVHKVIPMLPRLLCEELCSLNPGVDRLAFSVVWKMNLKGDIFEERFTRSLEIRSEFELNCEILTNFSQFQLFNGFIREPDRQWTKEEMPPITGRWTPDEICRTVNILQAMAVELRKKRLQSGALRIDQPKLTFSLDKETGLPNGCSIYELKDSNKLIEEFMLLANMAVAHRIYKFYPEVALLRRHSPPKAKVMKQIYIKLDEVFTFDVVFYKRLKAFVKYSCAILPDFIVSDLSQNLIVSLCSQFGLKLDPTNSSTLQKSLEEHRGQSERAKNIWAVLMQLISKTMQLAVYFCTGAIEDEAAYHHWALSVPLYTHFTSPIRRYPDLMVHRLLAATLEYSPVPDLPTENVEKAAVHCNNKKVAAKTISDLSAEMFFTQFVIGCGPLELAAVVIGVMDRSFDVVITKFGLTRRVYCDKMKGTIWSFDGDKENCVGSLTLTQLGTGKTRVLQVFDDVDVILFCRSGSCRLEATLKMEGNDIPEAKSLPKPMEDMIDILCDLDIAD</sequence>
<evidence type="ECO:0000256" key="7">
    <source>
        <dbReference type="ARBA" id="ARBA00022842"/>
    </source>
</evidence>
<dbReference type="FunFam" id="2.40.50.700:FF:000003">
    <property type="entry name" value="DIS3-like exonuclease 2"/>
    <property type="match status" value="1"/>
</dbReference>
<dbReference type="WBParaSite" id="nRc.2.0.1.t02733-RA">
    <property type="protein sequence ID" value="nRc.2.0.1.t02733-RA"/>
    <property type="gene ID" value="nRc.2.0.1.g02733"/>
</dbReference>
<dbReference type="Pfam" id="PF17849">
    <property type="entry name" value="OB_Dis3"/>
    <property type="match status" value="1"/>
</dbReference>
<dbReference type="InterPro" id="IPR012340">
    <property type="entry name" value="NA-bd_OB-fold"/>
</dbReference>
<dbReference type="GO" id="GO:0000175">
    <property type="term" value="F:3'-5'-RNA exonuclease activity"/>
    <property type="evidence" value="ECO:0007669"/>
    <property type="project" value="UniProtKB-ARBA"/>
</dbReference>
<dbReference type="OMA" id="RETMIND"/>
<keyword evidence="10" id="KW-1185">Reference proteome</keyword>
<keyword evidence="2" id="KW-0963">Cytoplasm</keyword>
<reference evidence="11" key="1">
    <citation type="submission" date="2022-11" db="UniProtKB">
        <authorList>
            <consortium name="WormBaseParasite"/>
        </authorList>
    </citation>
    <scope>IDENTIFICATION</scope>
</reference>
<dbReference type="Pfam" id="PF00773">
    <property type="entry name" value="RNB"/>
    <property type="match status" value="1"/>
</dbReference>